<dbReference type="AlphaFoldDB" id="A0A0D2KT87"/>
<sequence length="282" mass="29503">MARISLTSVICGLLLLGYSVADGDPAFNIVGGGASLRRRQYGAMGHGAYGMFDGAEYRWHQIYDGTWVGVEPSEWDDAIHVQNNAPPPWSGYTTEAITTNSTLAERDLIANICNAGNTCLAATQNTVYNIATAATQFFTNLAQTQTGEAVLNLLSKPLVQKVAIDGAVNGGVSGLVGALVQKALGNNGPPTLTAGVSETSVCSTEKDPLDAVVLLLQQQATQFAQMNSALNSIAQELNAIKMSIGSATNSQDFITVTVATIECGQTPNTNLIGNCDIALNTC</sequence>
<feature type="signal peptide" evidence="1">
    <location>
        <begin position="1"/>
        <end position="21"/>
    </location>
</feature>
<evidence type="ECO:0000313" key="2">
    <source>
        <dbReference type="EMBL" id="KIX99928.1"/>
    </source>
</evidence>
<dbReference type="VEuPathDB" id="FungiDB:Z520_04565"/>
<accession>A0A0D2KT87</accession>
<proteinExistence type="predicted"/>
<dbReference type="OrthoDB" id="4766028at2759"/>
<name>A0A0D2KT87_9EURO</name>
<evidence type="ECO:0000256" key="1">
    <source>
        <dbReference type="SAM" id="SignalP"/>
    </source>
</evidence>
<dbReference type="Proteomes" id="UP000053411">
    <property type="component" value="Unassembled WGS sequence"/>
</dbReference>
<protein>
    <submittedName>
        <fullName evidence="2">Uncharacterized protein</fullName>
    </submittedName>
</protein>
<organism evidence="2 3">
    <name type="scientific">Fonsecaea multimorphosa CBS 102226</name>
    <dbReference type="NCBI Taxonomy" id="1442371"/>
    <lineage>
        <taxon>Eukaryota</taxon>
        <taxon>Fungi</taxon>
        <taxon>Dikarya</taxon>
        <taxon>Ascomycota</taxon>
        <taxon>Pezizomycotina</taxon>
        <taxon>Eurotiomycetes</taxon>
        <taxon>Chaetothyriomycetidae</taxon>
        <taxon>Chaetothyriales</taxon>
        <taxon>Herpotrichiellaceae</taxon>
        <taxon>Fonsecaea</taxon>
    </lineage>
</organism>
<dbReference type="RefSeq" id="XP_016634051.1">
    <property type="nucleotide sequence ID" value="XM_016775071.1"/>
</dbReference>
<evidence type="ECO:0000313" key="3">
    <source>
        <dbReference type="Proteomes" id="UP000053411"/>
    </source>
</evidence>
<reference evidence="2 3" key="1">
    <citation type="submission" date="2015-01" db="EMBL/GenBank/DDBJ databases">
        <title>The Genome Sequence of Fonsecaea multimorphosa CBS 102226.</title>
        <authorList>
            <consortium name="The Broad Institute Genomics Platform"/>
            <person name="Cuomo C."/>
            <person name="de Hoog S."/>
            <person name="Gorbushina A."/>
            <person name="Stielow B."/>
            <person name="Teixiera M."/>
            <person name="Abouelleil A."/>
            <person name="Chapman S.B."/>
            <person name="Priest M."/>
            <person name="Young S.K."/>
            <person name="Wortman J."/>
            <person name="Nusbaum C."/>
            <person name="Birren B."/>
        </authorList>
    </citation>
    <scope>NUCLEOTIDE SEQUENCE [LARGE SCALE GENOMIC DNA]</scope>
    <source>
        <strain evidence="2 3">CBS 102226</strain>
    </source>
</reference>
<keyword evidence="3" id="KW-1185">Reference proteome</keyword>
<gene>
    <name evidence="2" type="ORF">Z520_04565</name>
</gene>
<feature type="chain" id="PRO_5002257215" evidence="1">
    <location>
        <begin position="22"/>
        <end position="282"/>
    </location>
</feature>
<keyword evidence="1" id="KW-0732">Signal</keyword>
<dbReference type="EMBL" id="KN848068">
    <property type="protein sequence ID" value="KIX99928.1"/>
    <property type="molecule type" value="Genomic_DNA"/>
</dbReference>
<dbReference type="GeneID" id="27710311"/>